<geneLocation type="plasmid" evidence="2 3">
    <name>unnamed4</name>
</geneLocation>
<evidence type="ECO:0000256" key="1">
    <source>
        <dbReference type="SAM" id="MobiDB-lite"/>
    </source>
</evidence>
<proteinExistence type="predicted"/>
<evidence type="ECO:0000313" key="3">
    <source>
        <dbReference type="Proteomes" id="UP000296374"/>
    </source>
</evidence>
<evidence type="ECO:0000313" key="2">
    <source>
        <dbReference type="EMBL" id="QDA36550.1"/>
    </source>
</evidence>
<protein>
    <submittedName>
        <fullName evidence="2">Uncharacterized protein</fullName>
    </submittedName>
</protein>
<dbReference type="KEGG" id="plia:E4191_20935"/>
<dbReference type="AlphaFoldDB" id="A0A4Y5SSR2"/>
<feature type="compositionally biased region" description="Basic and acidic residues" evidence="1">
    <location>
        <begin position="114"/>
        <end position="130"/>
    </location>
</feature>
<name>A0A4Y5SSR2_9RHOB</name>
<gene>
    <name evidence="2" type="ORF">E4191_20935</name>
</gene>
<sequence length="142" mass="15401">MDAGPNRQARRDVATGRIRPVPRNKGPTRWFGPPVTCLKRGHPAGAVARVGTCVSAMENRMFPMDSTPRYPARTDTLAPLCAPALLTAIAGVEGQIRAALQSSAQARSFRFRSPPRDRAPAEVVHVDMRSDPGAAHPRQGRR</sequence>
<dbReference type="EMBL" id="CP040763">
    <property type="protein sequence ID" value="QDA36550.1"/>
    <property type="molecule type" value="Genomic_DNA"/>
</dbReference>
<feature type="region of interest" description="Disordered" evidence="1">
    <location>
        <begin position="1"/>
        <end position="28"/>
    </location>
</feature>
<organism evidence="2 3">
    <name type="scientific">Paracoccus liaowanqingii</name>
    <dbReference type="NCBI Taxonomy" id="2560053"/>
    <lineage>
        <taxon>Bacteria</taxon>
        <taxon>Pseudomonadati</taxon>
        <taxon>Pseudomonadota</taxon>
        <taxon>Alphaproteobacteria</taxon>
        <taxon>Rhodobacterales</taxon>
        <taxon>Paracoccaceae</taxon>
        <taxon>Paracoccus</taxon>
    </lineage>
</organism>
<feature type="region of interest" description="Disordered" evidence="1">
    <location>
        <begin position="104"/>
        <end position="142"/>
    </location>
</feature>
<keyword evidence="2" id="KW-0614">Plasmid</keyword>
<accession>A0A4Y5SSR2</accession>
<reference evidence="3" key="1">
    <citation type="submission" date="2019-05" db="EMBL/GenBank/DDBJ databases">
        <title>Tamlana fucoidanivorans sp. nov., isolated from the surface of algae collected from Fujian province in China.</title>
        <authorList>
            <person name="Li J."/>
        </authorList>
    </citation>
    <scope>NUCLEOTIDE SEQUENCE [LARGE SCALE GENOMIC DNA]</scope>
    <source>
        <strain evidence="3">2251</strain>
        <plasmid evidence="3">unnamed4</plasmid>
    </source>
</reference>
<dbReference type="Proteomes" id="UP000296374">
    <property type="component" value="Plasmid unnamed4"/>
</dbReference>